<organism evidence="3 4">
    <name type="scientific">Gordonia soli NBRC 108243</name>
    <dbReference type="NCBI Taxonomy" id="1223545"/>
    <lineage>
        <taxon>Bacteria</taxon>
        <taxon>Bacillati</taxon>
        <taxon>Actinomycetota</taxon>
        <taxon>Actinomycetes</taxon>
        <taxon>Mycobacteriales</taxon>
        <taxon>Gordoniaceae</taxon>
        <taxon>Gordonia</taxon>
    </lineage>
</organism>
<keyword evidence="2" id="KW-0472">Membrane</keyword>
<dbReference type="STRING" id="1223545.GS4_05_00010"/>
<evidence type="ECO:0000313" key="4">
    <source>
        <dbReference type="Proteomes" id="UP000011666"/>
    </source>
</evidence>
<keyword evidence="2" id="KW-0812">Transmembrane</keyword>
<feature type="compositionally biased region" description="Basic and acidic residues" evidence="1">
    <location>
        <begin position="851"/>
        <end position="867"/>
    </location>
</feature>
<proteinExistence type="predicted"/>
<feature type="region of interest" description="Disordered" evidence="1">
    <location>
        <begin position="821"/>
        <end position="867"/>
    </location>
</feature>
<feature type="region of interest" description="Disordered" evidence="1">
    <location>
        <begin position="173"/>
        <end position="195"/>
    </location>
</feature>
<accession>M0QDX4</accession>
<evidence type="ECO:0000313" key="3">
    <source>
        <dbReference type="EMBL" id="GAC66793.1"/>
    </source>
</evidence>
<feature type="compositionally biased region" description="Low complexity" evidence="1">
    <location>
        <begin position="177"/>
        <end position="190"/>
    </location>
</feature>
<feature type="compositionally biased region" description="Low complexity" evidence="1">
    <location>
        <begin position="289"/>
        <end position="303"/>
    </location>
</feature>
<protein>
    <recommendedName>
        <fullName evidence="5">Glycoprotein</fullName>
    </recommendedName>
</protein>
<feature type="region of interest" description="Disordered" evidence="1">
    <location>
        <begin position="1"/>
        <end position="20"/>
    </location>
</feature>
<reference evidence="3 4" key="1">
    <citation type="submission" date="2013-01" db="EMBL/GenBank/DDBJ databases">
        <title>Whole genome shotgun sequence of Gordonia soli NBRC 108243.</title>
        <authorList>
            <person name="Isaki-Nakamura S."/>
            <person name="Hosoyama A."/>
            <person name="Tsuchikane K."/>
            <person name="Ando Y."/>
            <person name="Baba S."/>
            <person name="Ohji S."/>
            <person name="Hamada M."/>
            <person name="Tamura T."/>
            <person name="Yamazoe A."/>
            <person name="Yamazaki S."/>
            <person name="Fujita N."/>
        </authorList>
    </citation>
    <scope>NUCLEOTIDE SEQUENCE [LARGE SCALE GENOMIC DNA]</scope>
    <source>
        <strain evidence="3 4">NBRC 108243</strain>
    </source>
</reference>
<evidence type="ECO:0008006" key="5">
    <source>
        <dbReference type="Google" id="ProtNLM"/>
    </source>
</evidence>
<dbReference type="AlphaFoldDB" id="M0QDX4"/>
<feature type="transmembrane region" description="Helical" evidence="2">
    <location>
        <begin position="791"/>
        <end position="811"/>
    </location>
</feature>
<dbReference type="eggNOG" id="COG3170">
    <property type="taxonomic scope" value="Bacteria"/>
</dbReference>
<feature type="region of interest" description="Disordered" evidence="1">
    <location>
        <begin position="254"/>
        <end position="303"/>
    </location>
</feature>
<evidence type="ECO:0000256" key="2">
    <source>
        <dbReference type="SAM" id="Phobius"/>
    </source>
</evidence>
<gene>
    <name evidence="3" type="ORF">GS4_05_00010</name>
</gene>
<evidence type="ECO:0000256" key="1">
    <source>
        <dbReference type="SAM" id="MobiDB-lite"/>
    </source>
</evidence>
<feature type="compositionally biased region" description="Low complexity" evidence="1">
    <location>
        <begin position="254"/>
        <end position="281"/>
    </location>
</feature>
<dbReference type="EMBL" id="BANX01000005">
    <property type="protein sequence ID" value="GAC66793.1"/>
    <property type="molecule type" value="Genomic_DNA"/>
</dbReference>
<name>M0QDX4_9ACTN</name>
<dbReference type="Proteomes" id="UP000011666">
    <property type="component" value="Unassembled WGS sequence"/>
</dbReference>
<feature type="region of interest" description="Disordered" evidence="1">
    <location>
        <begin position="520"/>
        <end position="539"/>
    </location>
</feature>
<comment type="caution">
    <text evidence="3">The sequence shown here is derived from an EMBL/GenBank/DDBJ whole genome shotgun (WGS) entry which is preliminary data.</text>
</comment>
<keyword evidence="4" id="KW-1185">Reference proteome</keyword>
<keyword evidence="2" id="KW-1133">Transmembrane helix</keyword>
<sequence>MLLAAPVSSPAGADPGDDTSGSEVFAHVVIDSVTPSLVTSSSDATVTVAGRVENVGSRTLRDTTIRLERGDRVQSAAGLRRSLAVDHPPVAASDEFRQFDDLLEPGDSKPFSLSMPLSAPGGLGIDRTGVYPLQVNLNGVPEYGSLAQVGGTRTLLPVLSLPPDRARARAYVDPLEGSGDPDVGPDGSVSANTSSPSALTMLWPLAAPPQLAPGVLGGGTEPVRLISEDMARSVSPGGRLYRLLHALTPVVGAPEGDSSDASGASDGSSSAASAPSSASPGSSPPGSFPPTSTSAQDADADAPSAKLAQSTCLAVDPDLLVTVRAMSLGYVVTDDPENPRSPTTPGTGRDAADAWLTELRRVASKMCVTALPFAQADLDSLARIDDVGLTTAALATPSDVVDGILDVRSVRDLTIPAVGSVDPAGAGLLESSKRDRLVTAAGSVDPARGTQASGRYRIENLRAQTFDTPVSAALGAVGTAPTTPALTPADQRVALAGESPASRRQTATASLAYTAIAAPDRLASDGEPQRPQPLPITGRSQFVVPPTYWSPSDDDAAALLSTATVLLESGTARPAPLPDVVRDLDGVTDAARIVSPSGTATDARAAWVVDDRVAASIRRSAELSWRLQASLVSSEDVDVSPQRYVAPLREDLLRAVRSPDTLTPPARTVLTEQRSQRTEAVDATLQRMTGAVSILDPGGRYTLASERSPLLLVVRNDLALPVRVRIDTSAPTDFDVGDVGVIEIPARGTRQIQMPTRADSSEAITVTISMLTSSGVPLGVPISLSVHSNAYGMPLFIITICAGAALVLLTARRLWHRFRGEPDPADEDRPEPDEHERHLAGATYQVRQRTLRVEEPVVRPEPPEDDR</sequence>